<sequence>MFGQDAGGCGCGLSQCGAKPRQHEPGEIVRLELIAPRLGGLPEGMTGEMMADFVCQNACRAPVRANAIRHLRHKMWVEQDHAPSVYDLSCSGCGGGCDQVEVHFQPAYANDPFDLCSGFSKICVGYGIGLPDVAQLASAAYVCLARPVVEQACLRPFPAHCAFVFVAKIALSLGWKRTATRN</sequence>
<evidence type="ECO:0000313" key="1">
    <source>
        <dbReference type="EMBL" id="KUR71662.1"/>
    </source>
</evidence>
<reference evidence="1 2" key="1">
    <citation type="submission" date="2015-10" db="EMBL/GenBank/DDBJ databases">
        <title>Draft genome sequence of Novosphingobium fuchskuhlense DSM 25065 isolated from a surface water sample of the southwest basin of Lake Grosse Fuchskuhle.</title>
        <authorList>
            <person name="Ruckert C."/>
            <person name="Winkler A."/>
            <person name="Glaeser J."/>
            <person name="Grossart H.-P."/>
            <person name="Kalinowski J."/>
            <person name="Glaeser S."/>
        </authorList>
    </citation>
    <scope>NUCLEOTIDE SEQUENCE [LARGE SCALE GENOMIC DNA]</scope>
    <source>
        <strain evidence="1 2">FNE08-7</strain>
    </source>
</reference>
<proteinExistence type="predicted"/>
<gene>
    <name evidence="1" type="ORF">AQZ52_08595</name>
</gene>
<dbReference type="Proteomes" id="UP000058012">
    <property type="component" value="Unassembled WGS sequence"/>
</dbReference>
<dbReference type="AlphaFoldDB" id="A0A124JUW5"/>
<protein>
    <submittedName>
        <fullName evidence="1">Uncharacterized protein</fullName>
    </submittedName>
</protein>
<comment type="caution">
    <text evidence="1">The sequence shown here is derived from an EMBL/GenBank/DDBJ whole genome shotgun (WGS) entry which is preliminary data.</text>
</comment>
<evidence type="ECO:0000313" key="2">
    <source>
        <dbReference type="Proteomes" id="UP000058012"/>
    </source>
</evidence>
<organism evidence="1 2">
    <name type="scientific">Novosphingobium fuchskuhlense</name>
    <dbReference type="NCBI Taxonomy" id="1117702"/>
    <lineage>
        <taxon>Bacteria</taxon>
        <taxon>Pseudomonadati</taxon>
        <taxon>Pseudomonadota</taxon>
        <taxon>Alphaproteobacteria</taxon>
        <taxon>Sphingomonadales</taxon>
        <taxon>Sphingomonadaceae</taxon>
        <taxon>Novosphingobium</taxon>
    </lineage>
</organism>
<keyword evidence="2" id="KW-1185">Reference proteome</keyword>
<accession>A0A124JUW5</accession>
<dbReference type="EMBL" id="LLZS01000006">
    <property type="protein sequence ID" value="KUR71662.1"/>
    <property type="molecule type" value="Genomic_DNA"/>
</dbReference>
<name>A0A124JUW5_9SPHN</name>